<feature type="domain" description="Heavy metal binding" evidence="6">
    <location>
        <begin position="52"/>
        <end position="77"/>
    </location>
</feature>
<evidence type="ECO:0000313" key="10">
    <source>
        <dbReference type="EMBL" id="PRX56131.1"/>
    </source>
</evidence>
<dbReference type="Pfam" id="PF25869">
    <property type="entry name" value="3HB_CusB"/>
    <property type="match status" value="1"/>
</dbReference>
<evidence type="ECO:0000259" key="7">
    <source>
        <dbReference type="Pfam" id="PF25869"/>
    </source>
</evidence>
<dbReference type="NCBIfam" id="TIGR01730">
    <property type="entry name" value="RND_mfp"/>
    <property type="match status" value="1"/>
</dbReference>
<feature type="domain" description="CusB-like three alpha-helical bundle" evidence="7">
    <location>
        <begin position="167"/>
        <end position="217"/>
    </location>
</feature>
<dbReference type="Pfam" id="PF11827">
    <property type="entry name" value="DUF3347"/>
    <property type="match status" value="1"/>
</dbReference>
<dbReference type="GO" id="GO:0022857">
    <property type="term" value="F:transmembrane transporter activity"/>
    <property type="evidence" value="ECO:0007669"/>
    <property type="project" value="InterPro"/>
</dbReference>
<dbReference type="PANTHER" id="PTHR30097">
    <property type="entry name" value="CATION EFFLUX SYSTEM PROTEIN CUSB"/>
    <property type="match status" value="1"/>
</dbReference>
<feature type="transmembrane region" description="Helical" evidence="4">
    <location>
        <begin position="7"/>
        <end position="27"/>
    </location>
</feature>
<dbReference type="InterPro" id="IPR058791">
    <property type="entry name" value="3HB_CusB"/>
</dbReference>
<evidence type="ECO:0000256" key="1">
    <source>
        <dbReference type="ARBA" id="ARBA00009477"/>
    </source>
</evidence>
<dbReference type="EMBL" id="PVYX01000001">
    <property type="protein sequence ID" value="PRX56131.1"/>
    <property type="molecule type" value="Genomic_DNA"/>
</dbReference>
<protein>
    <submittedName>
        <fullName evidence="10">Cu(I)/Ag(I) efflux system membrane fusion protein</fullName>
    </submittedName>
</protein>
<evidence type="ECO:0000256" key="4">
    <source>
        <dbReference type="SAM" id="Phobius"/>
    </source>
</evidence>
<dbReference type="InterPro" id="IPR058792">
    <property type="entry name" value="Beta-barrel_RND_2"/>
</dbReference>
<evidence type="ECO:0000259" key="9">
    <source>
        <dbReference type="Pfam" id="PF25954"/>
    </source>
</evidence>
<keyword evidence="4" id="KW-0812">Transmembrane</keyword>
<dbReference type="FunFam" id="2.40.30.170:FF:000010">
    <property type="entry name" value="Efflux RND transporter periplasmic adaptor subunit"/>
    <property type="match status" value="1"/>
</dbReference>
<dbReference type="Pfam" id="PF25954">
    <property type="entry name" value="Beta-barrel_RND_2"/>
    <property type="match status" value="1"/>
</dbReference>
<name>A0A2T0MEX6_9FLAO</name>
<dbReference type="Proteomes" id="UP000237640">
    <property type="component" value="Unassembled WGS sequence"/>
</dbReference>
<dbReference type="Gene3D" id="6.10.140.730">
    <property type="match status" value="1"/>
</dbReference>
<accession>A0A2T0MEX6</accession>
<dbReference type="GO" id="GO:0046914">
    <property type="term" value="F:transition metal ion binding"/>
    <property type="evidence" value="ECO:0007669"/>
    <property type="project" value="TreeGrafter"/>
</dbReference>
<gene>
    <name evidence="10" type="ORF">CLV81_0123</name>
</gene>
<dbReference type="SUPFAM" id="SSF111369">
    <property type="entry name" value="HlyD-like secretion proteins"/>
    <property type="match status" value="1"/>
</dbReference>
<dbReference type="Gene3D" id="2.40.420.20">
    <property type="match status" value="1"/>
</dbReference>
<dbReference type="Gene3D" id="2.40.30.170">
    <property type="match status" value="1"/>
</dbReference>
<dbReference type="RefSeq" id="WP_106143138.1">
    <property type="nucleotide sequence ID" value="NZ_PVYX01000001.1"/>
</dbReference>
<evidence type="ECO:0000256" key="2">
    <source>
        <dbReference type="ARBA" id="ARBA00022448"/>
    </source>
</evidence>
<evidence type="ECO:0000259" key="8">
    <source>
        <dbReference type="Pfam" id="PF25919"/>
    </source>
</evidence>
<dbReference type="OrthoDB" id="9806939at2"/>
<keyword evidence="2" id="KW-0813">Transport</keyword>
<sequence length="618" mass="68915">MEYFQKYKNYFIAAGILIVGILIGSLFSGGGSENSHKDGEHEYVQDPETQLWTCSMHPQIKMEKPGNCPICGMELIPLEESDASESIASNEIVMTEEAIQLANIQTTVVKESDAAKEIHLLGRVKPDERLLFSQVSHIPGRIERLYVNFTGEKVYAGQKIVRIYSPELISAQKELFETIKSKEVYPQLYAASRNKLKLWKLSDAQIDAIEKSGKVQEQIDILSDHSGYVMQRNVELGNYIMEGQTLFEIANLGTVWVMFEAYESDIPWINIDDKVTFAIQALPGKTFTGKVTYVDPFVSSSTRVAKVRVEVKNPNNKLLPEMYANGRITAEMSNVEDAIIIPKSSVLWTGKRAVVYVKVPHERTISFVFREIELGADMGDYYIVESGLEAGEVVATNGVFRIDASAQLVGQKSMMNPEGGVVMTGHNHGAMDMGDGNNTKGTMDDDSSMDHSKMETKTDHSAMDRRLKVSETFKGQLENVFDTYLSIKDALVKDNGDMAKTQAGALLDFLAKVDMKLLTDHGAHDHWMTISKEIKSSSKSISETADIEEQRGHFKHLSAHLSKGVRLFGVNQKIYEQFCPMADNNKGAYWLSLEEAIQNPYMGGKMLTCGTTESTIDQ</sequence>
<feature type="domain" description="DUF3347" evidence="5">
    <location>
        <begin position="480"/>
        <end position="573"/>
    </location>
</feature>
<keyword evidence="11" id="KW-1185">Reference proteome</keyword>
<dbReference type="InterPro" id="IPR045800">
    <property type="entry name" value="HMBD"/>
</dbReference>
<dbReference type="GO" id="GO:0015679">
    <property type="term" value="P:plasma membrane copper ion transport"/>
    <property type="evidence" value="ECO:0007669"/>
    <property type="project" value="TreeGrafter"/>
</dbReference>
<feature type="domain" description="CusB-like beta-barrel" evidence="9">
    <location>
        <begin position="254"/>
        <end position="331"/>
    </location>
</feature>
<dbReference type="InterPro" id="IPR006143">
    <property type="entry name" value="RND_pump_MFP"/>
</dbReference>
<dbReference type="PANTHER" id="PTHR30097:SF15">
    <property type="entry name" value="CATION EFFLUX SYSTEM PROTEIN CUSB"/>
    <property type="match status" value="1"/>
</dbReference>
<organism evidence="10 11">
    <name type="scientific">Flagellimonas meridianipacifica</name>
    <dbReference type="NCBI Taxonomy" id="1080225"/>
    <lineage>
        <taxon>Bacteria</taxon>
        <taxon>Pseudomonadati</taxon>
        <taxon>Bacteroidota</taxon>
        <taxon>Flavobacteriia</taxon>
        <taxon>Flavobacteriales</taxon>
        <taxon>Flavobacteriaceae</taxon>
        <taxon>Flagellimonas</taxon>
    </lineage>
</organism>
<dbReference type="AlphaFoldDB" id="A0A2T0MEX6"/>
<dbReference type="Pfam" id="PF19335">
    <property type="entry name" value="HMBD"/>
    <property type="match status" value="1"/>
</dbReference>
<evidence type="ECO:0000313" key="11">
    <source>
        <dbReference type="Proteomes" id="UP000237640"/>
    </source>
</evidence>
<evidence type="ECO:0000259" key="6">
    <source>
        <dbReference type="Pfam" id="PF19335"/>
    </source>
</evidence>
<dbReference type="GO" id="GO:0016020">
    <property type="term" value="C:membrane"/>
    <property type="evidence" value="ECO:0007669"/>
    <property type="project" value="InterPro"/>
</dbReference>
<keyword evidence="4" id="KW-0472">Membrane</keyword>
<dbReference type="InterPro" id="IPR051909">
    <property type="entry name" value="MFP_Cation_Efflux"/>
</dbReference>
<reference evidence="10 11" key="1">
    <citation type="submission" date="2018-03" db="EMBL/GenBank/DDBJ databases">
        <title>Genomic Encyclopedia of Archaeal and Bacterial Type Strains, Phase II (KMG-II): from individual species to whole genera.</title>
        <authorList>
            <person name="Goeker M."/>
        </authorList>
    </citation>
    <scope>NUCLEOTIDE SEQUENCE [LARGE SCALE GENOMIC DNA]</scope>
    <source>
        <strain evidence="10 11">DSM 25027</strain>
    </source>
</reference>
<feature type="domain" description="CusB-like barrel-sandwich hybrid" evidence="8">
    <location>
        <begin position="139"/>
        <end position="250"/>
    </location>
</feature>
<feature type="region of interest" description="Disordered" evidence="3">
    <location>
        <begin position="438"/>
        <end position="463"/>
    </location>
</feature>
<dbReference type="InterPro" id="IPR058790">
    <property type="entry name" value="BSH_CusB"/>
</dbReference>
<feature type="compositionally biased region" description="Basic and acidic residues" evidence="3">
    <location>
        <begin position="448"/>
        <end position="463"/>
    </location>
</feature>
<dbReference type="InterPro" id="IPR021782">
    <property type="entry name" value="DUF3347"/>
</dbReference>
<keyword evidence="4" id="KW-1133">Transmembrane helix</keyword>
<dbReference type="GO" id="GO:0060003">
    <property type="term" value="P:copper ion export"/>
    <property type="evidence" value="ECO:0007669"/>
    <property type="project" value="TreeGrafter"/>
</dbReference>
<comment type="caution">
    <text evidence="10">The sequence shown here is derived from an EMBL/GenBank/DDBJ whole genome shotgun (WGS) entry which is preliminary data.</text>
</comment>
<comment type="similarity">
    <text evidence="1">Belongs to the membrane fusion protein (MFP) (TC 8.A.1) family.</text>
</comment>
<dbReference type="Pfam" id="PF25919">
    <property type="entry name" value="BSH_CusB"/>
    <property type="match status" value="1"/>
</dbReference>
<dbReference type="GO" id="GO:0030288">
    <property type="term" value="C:outer membrane-bounded periplasmic space"/>
    <property type="evidence" value="ECO:0007669"/>
    <property type="project" value="TreeGrafter"/>
</dbReference>
<proteinExistence type="inferred from homology"/>
<evidence type="ECO:0000259" key="5">
    <source>
        <dbReference type="Pfam" id="PF11827"/>
    </source>
</evidence>
<evidence type="ECO:0000256" key="3">
    <source>
        <dbReference type="SAM" id="MobiDB-lite"/>
    </source>
</evidence>